<dbReference type="Gene3D" id="3.40.50.10990">
    <property type="entry name" value="GTP cyclohydrolase II"/>
    <property type="match status" value="1"/>
</dbReference>
<dbReference type="GO" id="GO:0005525">
    <property type="term" value="F:GTP binding"/>
    <property type="evidence" value="ECO:0007669"/>
    <property type="project" value="UniProtKB-KW"/>
</dbReference>
<dbReference type="UniPathway" id="UPA00275"/>
<keyword evidence="1" id="KW-0547">Nucleotide-binding</keyword>
<evidence type="ECO:0000256" key="2">
    <source>
        <dbReference type="ARBA" id="ARBA00022801"/>
    </source>
</evidence>
<accession>A0A4P6ULN7</accession>
<dbReference type="Pfam" id="PF00925">
    <property type="entry name" value="GTP_cyclohydro2"/>
    <property type="match status" value="1"/>
</dbReference>
<dbReference type="OrthoDB" id="5482269at2"/>
<dbReference type="CDD" id="cd00641">
    <property type="entry name" value="GTP_cyclohydro2"/>
    <property type="match status" value="1"/>
</dbReference>
<sequence length="427" mass="45899">MSVETPHTPRHIRLTSHSGGQNAPTIHWGAATPAERGPIIGTTAQRERRNVIGTHSGSYSIYRALAVAAGALSPKHKADLTNTAPTDAIGPYPQWGSPGEPGKIVSLDPWGALVADVYAQDIAAGDDIRPTIAVTKAHVILPEVIEAVQKGRLKPDGQILTADGAALVTKAAIEPVWWLPGVAERFGCSLADLRRVLFEETGGMYPELVTRPDLEVFLPPIGGQTIYIFGEPRDLADTNVELTARVHDECNGSDVFGSDICTCRPYLTHAIEECIRGAQPKEAGGRGGVGLIAYSRKEGRALGEVTKFLVYNARKRQVGGDTADKYFLRTECVAGVQDMRFQELMPDVLHWLGIRKIHRLVSMSNMKYDAITGAGIEVGERVNIPDELIPADAQVEMQAKMAAGYFTPGEVPDADALKATQGRGLGA</sequence>
<dbReference type="Proteomes" id="UP000292939">
    <property type="component" value="Chromosome"/>
</dbReference>
<evidence type="ECO:0000256" key="3">
    <source>
        <dbReference type="ARBA" id="ARBA00023134"/>
    </source>
</evidence>
<evidence type="ECO:0000313" key="7">
    <source>
        <dbReference type="EMBL" id="QBK05474.1"/>
    </source>
</evidence>
<protein>
    <submittedName>
        <fullName evidence="7">GTP cyclohydrolase II</fullName>
        <ecNumber evidence="7">3.5.4.25</ecNumber>
    </submittedName>
</protein>
<dbReference type="NCBIfam" id="NF005536">
    <property type="entry name" value="PRK07198.1"/>
    <property type="match status" value="1"/>
</dbReference>
<dbReference type="InterPro" id="IPR032677">
    <property type="entry name" value="GTP_cyclohydro_II"/>
</dbReference>
<dbReference type="AlphaFoldDB" id="A0A4P6ULN7"/>
<dbReference type="InterPro" id="IPR000926">
    <property type="entry name" value="RibA"/>
</dbReference>
<feature type="region of interest" description="Disordered" evidence="4">
    <location>
        <begin position="1"/>
        <end position="29"/>
    </location>
</feature>
<dbReference type="SUPFAM" id="SSF142695">
    <property type="entry name" value="RibA-like"/>
    <property type="match status" value="1"/>
</dbReference>
<dbReference type="InterPro" id="IPR036144">
    <property type="entry name" value="RibA-like_sf"/>
</dbReference>
<dbReference type="PANTHER" id="PTHR47259">
    <property type="match status" value="1"/>
</dbReference>
<feature type="domain" description="GTP cyclohydrolase II" evidence="5">
    <location>
        <begin position="236"/>
        <end position="382"/>
    </location>
</feature>
<dbReference type="GO" id="GO:0003935">
    <property type="term" value="F:GTP cyclohydrolase II activity"/>
    <property type="evidence" value="ECO:0007669"/>
    <property type="project" value="UniProtKB-EC"/>
</dbReference>
<keyword evidence="2 7" id="KW-0378">Hydrolase</keyword>
<feature type="compositionally biased region" description="Polar residues" evidence="4">
    <location>
        <begin position="15"/>
        <end position="24"/>
    </location>
</feature>
<evidence type="ECO:0000313" key="8">
    <source>
        <dbReference type="Proteomes" id="UP000292939"/>
    </source>
</evidence>
<dbReference type="RefSeq" id="WP_131280569.1">
    <property type="nucleotide sequence ID" value="NZ_CP031395.1"/>
</dbReference>
<dbReference type="KEGG" id="hgr:DW355_12660"/>
<dbReference type="InterPro" id="IPR022163">
    <property type="entry name" value="GTP_CH_N"/>
</dbReference>
<organism evidence="7 8">
    <name type="scientific">Hylemonella gracilis</name>
    <dbReference type="NCBI Taxonomy" id="80880"/>
    <lineage>
        <taxon>Bacteria</taxon>
        <taxon>Pseudomonadati</taxon>
        <taxon>Pseudomonadota</taxon>
        <taxon>Betaproteobacteria</taxon>
        <taxon>Burkholderiales</taxon>
        <taxon>Comamonadaceae</taxon>
        <taxon>Hylemonella</taxon>
    </lineage>
</organism>
<dbReference type="EC" id="3.5.4.25" evidence="7"/>
<dbReference type="PANTHER" id="PTHR47259:SF2">
    <property type="entry name" value="URACIL-REGULATED PROTEIN 1"/>
    <property type="match status" value="1"/>
</dbReference>
<proteinExistence type="predicted"/>
<dbReference type="Pfam" id="PF12471">
    <property type="entry name" value="GTP_CH_N"/>
    <property type="match status" value="1"/>
</dbReference>
<dbReference type="GO" id="GO:0009231">
    <property type="term" value="P:riboflavin biosynthetic process"/>
    <property type="evidence" value="ECO:0007669"/>
    <property type="project" value="UniProtKB-UniPathway"/>
</dbReference>
<gene>
    <name evidence="7" type="ORF">DW355_12660</name>
</gene>
<evidence type="ECO:0000256" key="4">
    <source>
        <dbReference type="SAM" id="MobiDB-lite"/>
    </source>
</evidence>
<evidence type="ECO:0000259" key="5">
    <source>
        <dbReference type="Pfam" id="PF00925"/>
    </source>
</evidence>
<keyword evidence="3" id="KW-0342">GTP-binding</keyword>
<name>A0A4P6ULN7_9BURK</name>
<dbReference type="EMBL" id="CP031395">
    <property type="protein sequence ID" value="QBK05474.1"/>
    <property type="molecule type" value="Genomic_DNA"/>
</dbReference>
<reference evidence="7 8" key="1">
    <citation type="submission" date="2018-07" db="EMBL/GenBank/DDBJ databases">
        <title>Exploring interactions and the metabolic potential of the ultra-small soil bacteria Hylemonella gracilis.</title>
        <authorList>
            <person name="Tyc O."/>
            <person name="Kulkarni P."/>
            <person name="Gawehns F."/>
            <person name="Hundscheid M."/>
            <person name="Zweers H."/>
            <person name="Garbeva P."/>
        </authorList>
    </citation>
    <scope>NUCLEOTIDE SEQUENCE [LARGE SCALE GENOMIC DNA]</scope>
    <source>
        <strain evidence="7 8">NS1</strain>
    </source>
</reference>
<evidence type="ECO:0000259" key="6">
    <source>
        <dbReference type="Pfam" id="PF12471"/>
    </source>
</evidence>
<feature type="domain" description="GTP cyclohydrolase N-terminal" evidence="6">
    <location>
        <begin position="11"/>
        <end position="200"/>
    </location>
</feature>
<evidence type="ECO:0000256" key="1">
    <source>
        <dbReference type="ARBA" id="ARBA00022741"/>
    </source>
</evidence>